<reference evidence="2" key="1">
    <citation type="submission" date="2025-08" db="UniProtKB">
        <authorList>
            <consortium name="Ensembl"/>
        </authorList>
    </citation>
    <scope>IDENTIFICATION</scope>
</reference>
<sequence length="152" mass="17995">TQLFLFFTFRNLTVDFPAAGILSKASCDLYRFVLFEEPKTWSEAQSYCREKYTDLVTVQSDADRAKLKEATNVLNFSSVAWIGFYKDPWLWSYQNTVISYEKWDYSEPEKPNTNEACVFVNRYRQWHDTSCTVLKYLFCQTGKTLYKTFVQL</sequence>
<reference evidence="2" key="2">
    <citation type="submission" date="2025-09" db="UniProtKB">
        <authorList>
            <consortium name="Ensembl"/>
        </authorList>
    </citation>
    <scope>IDENTIFICATION</scope>
</reference>
<dbReference type="GeneTree" id="ENSGT01110000267346"/>
<accession>A0A9J8AEF4</accession>
<dbReference type="PANTHER" id="PTHR45784:SF3">
    <property type="entry name" value="C-TYPE LECTIN DOMAIN FAMILY 4 MEMBER K-LIKE-RELATED"/>
    <property type="match status" value="1"/>
</dbReference>
<evidence type="ECO:0000313" key="2">
    <source>
        <dbReference type="Ensembl" id="ENSCCRP00000143347.1"/>
    </source>
</evidence>
<dbReference type="PROSITE" id="PS50041">
    <property type="entry name" value="C_TYPE_LECTIN_2"/>
    <property type="match status" value="1"/>
</dbReference>
<dbReference type="Ensembl" id="ENSCCRT00000079985.2">
    <property type="protein sequence ID" value="ENSCCRP00000143347.1"/>
    <property type="gene ID" value="ENSCCRG00000039858.2"/>
</dbReference>
<evidence type="ECO:0000259" key="1">
    <source>
        <dbReference type="PROSITE" id="PS50041"/>
    </source>
</evidence>
<proteinExistence type="predicted"/>
<dbReference type="PANTHER" id="PTHR45784">
    <property type="entry name" value="C-TYPE LECTIN DOMAIN FAMILY 20 MEMBER A-RELATED"/>
    <property type="match status" value="1"/>
</dbReference>
<protein>
    <recommendedName>
        <fullName evidence="1">C-type lectin domain-containing protein</fullName>
    </recommendedName>
</protein>
<dbReference type="Proteomes" id="UP001108240">
    <property type="component" value="Unplaced"/>
</dbReference>
<dbReference type="InterPro" id="IPR001304">
    <property type="entry name" value="C-type_lectin-like"/>
</dbReference>
<evidence type="ECO:0000313" key="3">
    <source>
        <dbReference type="Proteomes" id="UP001108240"/>
    </source>
</evidence>
<feature type="domain" description="C-type lectin" evidence="1">
    <location>
        <begin position="32"/>
        <end position="140"/>
    </location>
</feature>
<dbReference type="AlphaFoldDB" id="A0A9J8AEF4"/>
<dbReference type="Gene3D" id="3.10.100.10">
    <property type="entry name" value="Mannose-Binding Protein A, subunit A"/>
    <property type="match status" value="1"/>
</dbReference>
<dbReference type="SMART" id="SM00034">
    <property type="entry name" value="CLECT"/>
    <property type="match status" value="1"/>
</dbReference>
<dbReference type="SUPFAM" id="SSF56436">
    <property type="entry name" value="C-type lectin-like"/>
    <property type="match status" value="1"/>
</dbReference>
<dbReference type="OMA" id="NECCAEM"/>
<dbReference type="InterPro" id="IPR016186">
    <property type="entry name" value="C-type_lectin-like/link_sf"/>
</dbReference>
<dbReference type="InterPro" id="IPR016187">
    <property type="entry name" value="CTDL_fold"/>
</dbReference>
<dbReference type="Pfam" id="PF00059">
    <property type="entry name" value="Lectin_C"/>
    <property type="match status" value="1"/>
</dbReference>
<name>A0A9J8AEF4_CYPCA</name>
<keyword evidence="3" id="KW-1185">Reference proteome</keyword>
<organism evidence="2 3">
    <name type="scientific">Cyprinus carpio carpio</name>
    <dbReference type="NCBI Taxonomy" id="630221"/>
    <lineage>
        <taxon>Eukaryota</taxon>
        <taxon>Metazoa</taxon>
        <taxon>Chordata</taxon>
        <taxon>Craniata</taxon>
        <taxon>Vertebrata</taxon>
        <taxon>Euteleostomi</taxon>
        <taxon>Actinopterygii</taxon>
        <taxon>Neopterygii</taxon>
        <taxon>Teleostei</taxon>
        <taxon>Ostariophysi</taxon>
        <taxon>Cypriniformes</taxon>
        <taxon>Cyprinidae</taxon>
        <taxon>Cyprininae</taxon>
        <taxon>Cyprinus</taxon>
    </lineage>
</organism>